<keyword evidence="4" id="KW-0238">DNA-binding</keyword>
<keyword evidence="6" id="KW-0472">Membrane</keyword>
<dbReference type="Proteomes" id="UP000229570">
    <property type="component" value="Unassembled WGS sequence"/>
</dbReference>
<dbReference type="PANTHER" id="PTHR22683:SF41">
    <property type="entry name" value="DNA TRANSLOCASE FTSK"/>
    <property type="match status" value="1"/>
</dbReference>
<dbReference type="GO" id="GO:0003677">
    <property type="term" value="F:DNA binding"/>
    <property type="evidence" value="ECO:0007669"/>
    <property type="project" value="UniProtKB-KW"/>
</dbReference>
<dbReference type="InterPro" id="IPR036388">
    <property type="entry name" value="WH-like_DNA-bd_sf"/>
</dbReference>
<dbReference type="InterPro" id="IPR018541">
    <property type="entry name" value="Ftsk_gamma"/>
</dbReference>
<dbReference type="InterPro" id="IPR041027">
    <property type="entry name" value="FtsK_alpha"/>
</dbReference>
<evidence type="ECO:0000313" key="9">
    <source>
        <dbReference type="Proteomes" id="UP000229570"/>
    </source>
</evidence>
<dbReference type="SMART" id="SM00843">
    <property type="entry name" value="Ftsk_gamma"/>
    <property type="match status" value="1"/>
</dbReference>
<feature type="transmembrane region" description="Helical" evidence="6">
    <location>
        <begin position="21"/>
        <end position="42"/>
    </location>
</feature>
<protein>
    <submittedName>
        <fullName evidence="8">DNA translocase FtsK</fullName>
    </submittedName>
</protein>
<dbReference type="Gene3D" id="3.30.980.40">
    <property type="match status" value="1"/>
</dbReference>
<dbReference type="Pfam" id="PF09397">
    <property type="entry name" value="FtsK_gamma"/>
    <property type="match status" value="1"/>
</dbReference>
<feature type="transmembrane region" description="Helical" evidence="6">
    <location>
        <begin position="62"/>
        <end position="84"/>
    </location>
</feature>
<evidence type="ECO:0000256" key="3">
    <source>
        <dbReference type="ARBA" id="ARBA00022840"/>
    </source>
</evidence>
<feature type="transmembrane region" description="Helical" evidence="6">
    <location>
        <begin position="126"/>
        <end position="148"/>
    </location>
</feature>
<name>A0A2H0KLY6_9BACT</name>
<keyword evidence="2 5" id="KW-0547">Nucleotide-binding</keyword>
<gene>
    <name evidence="8" type="ORF">COV86_04050</name>
</gene>
<dbReference type="InterPro" id="IPR003593">
    <property type="entry name" value="AAA+_ATPase"/>
</dbReference>
<dbReference type="InterPro" id="IPR036390">
    <property type="entry name" value="WH_DNA-bd_sf"/>
</dbReference>
<dbReference type="SMART" id="SM00382">
    <property type="entry name" value="AAA"/>
    <property type="match status" value="1"/>
</dbReference>
<dbReference type="GO" id="GO:0005524">
    <property type="term" value="F:ATP binding"/>
    <property type="evidence" value="ECO:0007669"/>
    <property type="project" value="UniProtKB-UniRule"/>
</dbReference>
<keyword evidence="6" id="KW-1133">Transmembrane helix</keyword>
<accession>A0A2H0KLY6</accession>
<comment type="similarity">
    <text evidence="1">Belongs to the FtsK/SpoIIIE/SftA family.</text>
</comment>
<dbReference type="EMBL" id="PCVL01000061">
    <property type="protein sequence ID" value="PIQ72236.1"/>
    <property type="molecule type" value="Genomic_DNA"/>
</dbReference>
<feature type="transmembrane region" description="Helical" evidence="6">
    <location>
        <begin position="96"/>
        <end position="114"/>
    </location>
</feature>
<dbReference type="PROSITE" id="PS50901">
    <property type="entry name" value="FTSK"/>
    <property type="match status" value="1"/>
</dbReference>
<dbReference type="PANTHER" id="PTHR22683">
    <property type="entry name" value="SPORULATION PROTEIN RELATED"/>
    <property type="match status" value="1"/>
</dbReference>
<feature type="transmembrane region" description="Helical" evidence="6">
    <location>
        <begin position="155"/>
        <end position="176"/>
    </location>
</feature>
<dbReference type="AlphaFoldDB" id="A0A2H0KLY6"/>
<feature type="binding site" evidence="5">
    <location>
        <begin position="387"/>
        <end position="394"/>
    </location>
    <ligand>
        <name>ATP</name>
        <dbReference type="ChEBI" id="CHEBI:30616"/>
    </ligand>
</feature>
<evidence type="ECO:0000259" key="7">
    <source>
        <dbReference type="PROSITE" id="PS50901"/>
    </source>
</evidence>
<organism evidence="8 9">
    <name type="scientific">Candidatus Roizmanbacteria bacterium CG11_big_fil_rev_8_21_14_0_20_35_14</name>
    <dbReference type="NCBI Taxonomy" id="1974855"/>
    <lineage>
        <taxon>Bacteria</taxon>
        <taxon>Candidatus Roizmaniibacteriota</taxon>
    </lineage>
</organism>
<dbReference type="InterPro" id="IPR027417">
    <property type="entry name" value="P-loop_NTPase"/>
</dbReference>
<keyword evidence="3 5" id="KW-0067">ATP-binding</keyword>
<comment type="caution">
    <text evidence="8">The sequence shown here is derived from an EMBL/GenBank/DDBJ whole genome shotgun (WGS) entry which is preliminary data.</text>
</comment>
<evidence type="ECO:0000256" key="4">
    <source>
        <dbReference type="ARBA" id="ARBA00023125"/>
    </source>
</evidence>
<dbReference type="Pfam" id="PF17854">
    <property type="entry name" value="FtsK_alpha"/>
    <property type="match status" value="1"/>
</dbReference>
<keyword evidence="6" id="KW-0812">Transmembrane</keyword>
<reference evidence="8 9" key="1">
    <citation type="submission" date="2017-09" db="EMBL/GenBank/DDBJ databases">
        <title>Depth-based differentiation of microbial function through sediment-hosted aquifers and enrichment of novel symbionts in the deep terrestrial subsurface.</title>
        <authorList>
            <person name="Probst A.J."/>
            <person name="Ladd B."/>
            <person name="Jarett J.K."/>
            <person name="Geller-Mcgrath D.E."/>
            <person name="Sieber C.M."/>
            <person name="Emerson J.B."/>
            <person name="Anantharaman K."/>
            <person name="Thomas B.C."/>
            <person name="Malmstrom R."/>
            <person name="Stieglmeier M."/>
            <person name="Klingl A."/>
            <person name="Woyke T."/>
            <person name="Ryan C.M."/>
            <person name="Banfield J.F."/>
        </authorList>
    </citation>
    <scope>NUCLEOTIDE SEQUENCE [LARGE SCALE GENOMIC DNA]</scope>
    <source>
        <strain evidence="8">CG11_big_fil_rev_8_21_14_0_20_35_14</strain>
    </source>
</reference>
<evidence type="ECO:0000256" key="6">
    <source>
        <dbReference type="SAM" id="Phobius"/>
    </source>
</evidence>
<evidence type="ECO:0000313" key="8">
    <source>
        <dbReference type="EMBL" id="PIQ72236.1"/>
    </source>
</evidence>
<dbReference type="SUPFAM" id="SSF52540">
    <property type="entry name" value="P-loop containing nucleoside triphosphate hydrolases"/>
    <property type="match status" value="1"/>
</dbReference>
<evidence type="ECO:0000256" key="1">
    <source>
        <dbReference type="ARBA" id="ARBA00006474"/>
    </source>
</evidence>
<evidence type="ECO:0000256" key="2">
    <source>
        <dbReference type="ARBA" id="ARBA00022741"/>
    </source>
</evidence>
<dbReference type="SUPFAM" id="SSF46785">
    <property type="entry name" value="Winged helix' DNA-binding domain"/>
    <property type="match status" value="1"/>
</dbReference>
<dbReference type="CDD" id="cd01127">
    <property type="entry name" value="TrwB_TraG_TraD_VirD4"/>
    <property type="match status" value="1"/>
</dbReference>
<sequence>MARRRSLIRLPFFKFKINKQTIFNILGFILIGSSLVSLVSYAKNLSNEGSGRLLFRLNQFLVGGFGGLSIILPFILILVSAHFFNTRRLKFIKPNISGGIIMVFIALLGIFQSGDFGKTIFDNLSLDFSLVGAIIIMTVIFVIGLVLFLDTSIDIFFIFIFNLLKSGFIFLKNYLFREMMKKPLLTDKKEEKQLILEKKYEEKGKMAALRVTQTQGRDSSITIRSFPTSSKSTWIYPPMSLLSDISQKEADRGDVKHNAAVIEQTLDSFGIRAKVEEVNFGPAVTQYAIAIAMGTKLSRITALSNNLALSLAASTGQVRIEAPIPGRSLVGIEIPNKRPEIVTEKAMLSSSVFSSNNDPLLVPLGLDVSGKPVADSLAKMPHVLIAGATGSGKSVLLNAWISSFLFRTRPEDLRMILVDPKRVELSIYNGIPHLLTEVIIDADKIISALKWTVSEMEARYKIFAKAGARNIESYNAIEGVEKRPYILFIIDELADLMVFAPGESEELITRVAQMSRATGIHLILATQRPSVDVITGLMKANIPTRVAFNVSSMIDSRVIIDMPGAEKLLGRGDMLYLPPDKAKPVRIQGPYVTEKEVLSLVKFLKNQSPEVHYTEEVTEQAVTVRSGIGGTMIVNGGENDPLFKQALEIIMQQDRASASLLQRRLSIGYARAARILDQMEAAGYVSPAEGSKPRDVIRRLVNPEPEDMQQGDIH</sequence>
<proteinExistence type="inferred from homology"/>
<dbReference type="InterPro" id="IPR002543">
    <property type="entry name" value="FtsK_dom"/>
</dbReference>
<dbReference type="InterPro" id="IPR050206">
    <property type="entry name" value="FtsK/SpoIIIE/SftA"/>
</dbReference>
<dbReference type="Gene3D" id="3.40.50.300">
    <property type="entry name" value="P-loop containing nucleotide triphosphate hydrolases"/>
    <property type="match status" value="1"/>
</dbReference>
<dbReference type="Gene3D" id="1.10.10.10">
    <property type="entry name" value="Winged helix-like DNA-binding domain superfamily/Winged helix DNA-binding domain"/>
    <property type="match status" value="1"/>
</dbReference>
<evidence type="ECO:0000256" key="5">
    <source>
        <dbReference type="PROSITE-ProRule" id="PRU00289"/>
    </source>
</evidence>
<dbReference type="Pfam" id="PF01580">
    <property type="entry name" value="FtsK_SpoIIIE"/>
    <property type="match status" value="1"/>
</dbReference>
<feature type="domain" description="FtsK" evidence="7">
    <location>
        <begin position="370"/>
        <end position="557"/>
    </location>
</feature>